<organism evidence="1 2">
    <name type="scientific">Acinetobacter phage vB_AbaM_B09_Aci05</name>
    <dbReference type="NCBI Taxonomy" id="2315458"/>
    <lineage>
        <taxon>Viruses</taxon>
        <taxon>Duplodnaviria</taxon>
        <taxon>Heunggongvirae</taxon>
        <taxon>Uroviricota</taxon>
        <taxon>Caudoviricetes</taxon>
        <taxon>Saclayvirus</taxon>
        <taxon>Saclayvirus Aci05</taxon>
    </lineage>
</organism>
<dbReference type="EMBL" id="MH746814">
    <property type="protein sequence ID" value="AYD82463.1"/>
    <property type="molecule type" value="Genomic_DNA"/>
</dbReference>
<protein>
    <submittedName>
        <fullName evidence="1">Uncharacterized protein</fullName>
    </submittedName>
</protein>
<evidence type="ECO:0000313" key="2">
    <source>
        <dbReference type="Proteomes" id="UP000269940"/>
    </source>
</evidence>
<accession>A0A386KB42</accession>
<reference evidence="1 2" key="1">
    <citation type="submission" date="2018-08" db="EMBL/GenBank/DDBJ databases">
        <title>Complete genome sequence of five Acinetobacter baumannii phages from Abidjan, Cote d'Ivoire.</title>
        <authorList>
            <person name="Essoh C."/>
            <person name="Vernadet J.-P."/>
            <person name="Vergnaud G."/>
            <person name="Resch G."/>
            <person name="Pourcel C."/>
        </authorList>
    </citation>
    <scope>NUCLEOTIDE SEQUENCE [LARGE SCALE GENOMIC DNA]</scope>
</reference>
<gene>
    <name evidence="1" type="ORF">Aci05_042</name>
</gene>
<proteinExistence type="predicted"/>
<sequence>MAEPPLLSLEYLINEATITDVYDALEMMEVKKYMKIESEKFNNDDKG</sequence>
<keyword evidence="2" id="KW-1185">Reference proteome</keyword>
<name>A0A386KB42_9CAUD</name>
<dbReference type="Proteomes" id="UP000269940">
    <property type="component" value="Segment"/>
</dbReference>
<evidence type="ECO:0000313" key="1">
    <source>
        <dbReference type="EMBL" id="AYD82463.1"/>
    </source>
</evidence>